<dbReference type="EMBL" id="BONW01000013">
    <property type="protein sequence ID" value="GIG87778.1"/>
    <property type="molecule type" value="Genomic_DNA"/>
</dbReference>
<gene>
    <name evidence="2" type="ORF">Pen02_27140</name>
</gene>
<keyword evidence="3" id="KW-1185">Reference proteome</keyword>
<feature type="region of interest" description="Disordered" evidence="1">
    <location>
        <begin position="1"/>
        <end position="22"/>
    </location>
</feature>
<dbReference type="Proteomes" id="UP000646749">
    <property type="component" value="Unassembled WGS sequence"/>
</dbReference>
<organism evidence="2 3">
    <name type="scientific">Plantactinospora endophytica</name>
    <dbReference type="NCBI Taxonomy" id="673535"/>
    <lineage>
        <taxon>Bacteria</taxon>
        <taxon>Bacillati</taxon>
        <taxon>Actinomycetota</taxon>
        <taxon>Actinomycetes</taxon>
        <taxon>Micromonosporales</taxon>
        <taxon>Micromonosporaceae</taxon>
        <taxon>Plantactinospora</taxon>
    </lineage>
</organism>
<protein>
    <submittedName>
        <fullName evidence="2">Uncharacterized protein</fullName>
    </submittedName>
</protein>
<evidence type="ECO:0000256" key="1">
    <source>
        <dbReference type="SAM" id="MobiDB-lite"/>
    </source>
</evidence>
<proteinExistence type="predicted"/>
<comment type="caution">
    <text evidence="2">The sequence shown here is derived from an EMBL/GenBank/DDBJ whole genome shotgun (WGS) entry which is preliminary data.</text>
</comment>
<evidence type="ECO:0000313" key="2">
    <source>
        <dbReference type="EMBL" id="GIG87778.1"/>
    </source>
</evidence>
<name>A0ABQ4DZ95_9ACTN</name>
<sequence length="337" mass="38149">MANFPDEGNRRLTPARRRSDDRCPVPPLDGICPRPDVARFVAGVRRGRLVALAWRGMGLDYVPARPRPDADLDEVRRLAGIHSRHVRSGAARSGGWAPIEQYTMPECLVDETRESATHPSTAVDRLRPQLEIVPDTNGNWPCFRVNVIAYNPLLPVSWRKAALTTMLPDEATESVDRWRRWYAHVTAGRMSHHLGHLLAWQAYQELLGIQAELVRHATATVSRTNAWAQRDALHQARQRIFNLPEVPPLNAPAPPPAVPDDVPDAGRDEAIRALATHIDRVGEAVRDFNRAMPRGGVGRRPEPFDPAHRPVRDEWLEQFFDWIEPFLRTGHGLYLWD</sequence>
<reference evidence="2 3" key="1">
    <citation type="submission" date="2021-01" db="EMBL/GenBank/DDBJ databases">
        <title>Whole genome shotgun sequence of Plantactinospora endophytica NBRC 110450.</title>
        <authorList>
            <person name="Komaki H."/>
            <person name="Tamura T."/>
        </authorList>
    </citation>
    <scope>NUCLEOTIDE SEQUENCE [LARGE SCALE GENOMIC DNA]</scope>
    <source>
        <strain evidence="2 3">NBRC 110450</strain>
    </source>
</reference>
<accession>A0ABQ4DZ95</accession>
<evidence type="ECO:0000313" key="3">
    <source>
        <dbReference type="Proteomes" id="UP000646749"/>
    </source>
</evidence>